<sequence length="141" mass="15114">MSTGHCLCGSVRYTLAETPSSFGACHCEKCRRFTGGIELGVNVMPGGITFDADETLKTFKSSDWAERGFCSHCGSSLFWRLTAPGPMQGMVVVCAGTLDSLDGLAFDTEVYVDNKPDNYTFAGERKQMTEADVLAMVGASS</sequence>
<evidence type="ECO:0000256" key="4">
    <source>
        <dbReference type="ARBA" id="ARBA00023239"/>
    </source>
</evidence>
<dbReference type="GO" id="GO:0016846">
    <property type="term" value="F:carbon-sulfur lyase activity"/>
    <property type="evidence" value="ECO:0007669"/>
    <property type="project" value="InterPro"/>
</dbReference>
<dbReference type="PANTHER" id="PTHR33337:SF40">
    <property type="entry name" value="CENP-V_GFA DOMAIN-CONTAINING PROTEIN-RELATED"/>
    <property type="match status" value="1"/>
</dbReference>
<keyword evidence="7" id="KW-1185">Reference proteome</keyword>
<dbReference type="RefSeq" id="WP_108781086.1">
    <property type="nucleotide sequence ID" value="NZ_OMKW01000001.1"/>
</dbReference>
<dbReference type="PROSITE" id="PS51891">
    <property type="entry name" value="CENP_V_GFA"/>
    <property type="match status" value="1"/>
</dbReference>
<evidence type="ECO:0000259" key="5">
    <source>
        <dbReference type="PROSITE" id="PS51891"/>
    </source>
</evidence>
<reference evidence="6 7" key="1">
    <citation type="submission" date="2018-03" db="EMBL/GenBank/DDBJ databases">
        <authorList>
            <person name="Keele B.F."/>
        </authorList>
    </citation>
    <scope>NUCLEOTIDE SEQUENCE [LARGE SCALE GENOMIC DNA]</scope>
    <source>
        <strain evidence="6 7">CeCT 8812</strain>
    </source>
</reference>
<proteinExistence type="inferred from homology"/>
<evidence type="ECO:0000313" key="7">
    <source>
        <dbReference type="Proteomes" id="UP000244932"/>
    </source>
</evidence>
<dbReference type="Pfam" id="PF04828">
    <property type="entry name" value="GFA"/>
    <property type="match status" value="1"/>
</dbReference>
<dbReference type="Gene3D" id="3.90.1590.10">
    <property type="entry name" value="glutathione-dependent formaldehyde- activating enzyme (gfa)"/>
    <property type="match status" value="1"/>
</dbReference>
<dbReference type="InterPro" id="IPR006913">
    <property type="entry name" value="CENP-V/GFA"/>
</dbReference>
<keyword evidence="4" id="KW-0456">Lyase</keyword>
<comment type="similarity">
    <text evidence="1">Belongs to the Gfa family.</text>
</comment>
<organism evidence="6 7">
    <name type="scientific">Pontivivens insulae</name>
    <dbReference type="NCBI Taxonomy" id="1639689"/>
    <lineage>
        <taxon>Bacteria</taxon>
        <taxon>Pseudomonadati</taxon>
        <taxon>Pseudomonadota</taxon>
        <taxon>Alphaproteobacteria</taxon>
        <taxon>Rhodobacterales</taxon>
        <taxon>Paracoccaceae</taxon>
        <taxon>Pontivivens</taxon>
    </lineage>
</organism>
<dbReference type="AlphaFoldDB" id="A0A2R8A8A5"/>
<keyword evidence="3" id="KW-0862">Zinc</keyword>
<evidence type="ECO:0000313" key="6">
    <source>
        <dbReference type="EMBL" id="SPF28375.1"/>
    </source>
</evidence>
<keyword evidence="2" id="KW-0479">Metal-binding</keyword>
<dbReference type="Proteomes" id="UP000244932">
    <property type="component" value="Unassembled WGS sequence"/>
</dbReference>
<dbReference type="InterPro" id="IPR011057">
    <property type="entry name" value="Mss4-like_sf"/>
</dbReference>
<accession>A0A2R8A8A5</accession>
<dbReference type="GO" id="GO:0046872">
    <property type="term" value="F:metal ion binding"/>
    <property type="evidence" value="ECO:0007669"/>
    <property type="project" value="UniProtKB-KW"/>
</dbReference>
<evidence type="ECO:0000256" key="2">
    <source>
        <dbReference type="ARBA" id="ARBA00022723"/>
    </source>
</evidence>
<gene>
    <name evidence="6" type="ORF">POI8812_00673</name>
</gene>
<name>A0A2R8A8A5_9RHOB</name>
<dbReference type="OrthoDB" id="9807246at2"/>
<dbReference type="PANTHER" id="PTHR33337">
    <property type="entry name" value="GFA DOMAIN-CONTAINING PROTEIN"/>
    <property type="match status" value="1"/>
</dbReference>
<dbReference type="SUPFAM" id="SSF51316">
    <property type="entry name" value="Mss4-like"/>
    <property type="match status" value="1"/>
</dbReference>
<protein>
    <recommendedName>
        <fullName evidence="5">CENP-V/GFA domain-containing protein</fullName>
    </recommendedName>
</protein>
<feature type="domain" description="CENP-V/GFA" evidence="5">
    <location>
        <begin position="2"/>
        <end position="120"/>
    </location>
</feature>
<dbReference type="EMBL" id="OMKW01000001">
    <property type="protein sequence ID" value="SPF28375.1"/>
    <property type="molecule type" value="Genomic_DNA"/>
</dbReference>
<evidence type="ECO:0000256" key="3">
    <source>
        <dbReference type="ARBA" id="ARBA00022833"/>
    </source>
</evidence>
<evidence type="ECO:0000256" key="1">
    <source>
        <dbReference type="ARBA" id="ARBA00005495"/>
    </source>
</evidence>